<dbReference type="SUPFAM" id="SSF52980">
    <property type="entry name" value="Restriction endonuclease-like"/>
    <property type="match status" value="1"/>
</dbReference>
<dbReference type="Proteomes" id="UP000287296">
    <property type="component" value="Unassembled WGS sequence"/>
</dbReference>
<name>A0A429XE89_SIMTE</name>
<proteinExistence type="predicted"/>
<accession>A0A429XE89</accession>
<evidence type="ECO:0000313" key="3">
    <source>
        <dbReference type="Proteomes" id="UP000287296"/>
    </source>
</evidence>
<dbReference type="Pfam" id="PF04471">
    <property type="entry name" value="Mrr_cat"/>
    <property type="match status" value="1"/>
</dbReference>
<sequence length="195" mass="22201">MIHRVAIECKDYKKPVSKGRITEFYEKINGIDNITGVIVNKVGYQSGAKEFANHYRINILTLEDLPTLPEILSLQLSQTFLPHESVVGQPFWTLMEVEDGNVTGTYKCVPSESLSKIIPLFYSKRVAEKFLSYMIDKNAVVRGINQKQLKALVMMIEGMKHDVGFALIPFDLESPDKWMSISIGLEQLKKDYLIE</sequence>
<dbReference type="AlphaFoldDB" id="A0A429XE89"/>
<dbReference type="GO" id="GO:0009307">
    <property type="term" value="P:DNA restriction-modification system"/>
    <property type="evidence" value="ECO:0007669"/>
    <property type="project" value="InterPro"/>
</dbReference>
<dbReference type="GO" id="GO:0003677">
    <property type="term" value="F:DNA binding"/>
    <property type="evidence" value="ECO:0007669"/>
    <property type="project" value="InterPro"/>
</dbReference>
<protein>
    <recommendedName>
        <fullName evidence="1">Restriction endonuclease type IV Mrr domain-containing protein</fullName>
    </recommendedName>
</protein>
<dbReference type="OrthoDB" id="8455814at2"/>
<organism evidence="2 3">
    <name type="scientific">Siminovitchia terrae</name>
    <name type="common">Bacillus terrae</name>
    <dbReference type="NCBI Taxonomy" id="1914933"/>
    <lineage>
        <taxon>Bacteria</taxon>
        <taxon>Bacillati</taxon>
        <taxon>Bacillota</taxon>
        <taxon>Bacilli</taxon>
        <taxon>Bacillales</taxon>
        <taxon>Bacillaceae</taxon>
        <taxon>Siminovitchia</taxon>
    </lineage>
</organism>
<dbReference type="InterPro" id="IPR011335">
    <property type="entry name" value="Restrct_endonuc-II-like"/>
</dbReference>
<dbReference type="EMBL" id="QYTW02000002">
    <property type="protein sequence ID" value="RST61303.1"/>
    <property type="molecule type" value="Genomic_DNA"/>
</dbReference>
<evidence type="ECO:0000259" key="1">
    <source>
        <dbReference type="Pfam" id="PF04471"/>
    </source>
</evidence>
<reference evidence="2 3" key="1">
    <citation type="submission" date="2018-12" db="EMBL/GenBank/DDBJ databases">
        <authorList>
            <person name="Sun L."/>
            <person name="Chen Z."/>
        </authorList>
    </citation>
    <scope>NUCLEOTIDE SEQUENCE [LARGE SCALE GENOMIC DNA]</scope>
    <source>
        <strain evidence="2 3">LMG 29736</strain>
    </source>
</reference>
<evidence type="ECO:0000313" key="2">
    <source>
        <dbReference type="EMBL" id="RST61303.1"/>
    </source>
</evidence>
<feature type="domain" description="Restriction endonuclease type IV Mrr" evidence="1">
    <location>
        <begin position="3"/>
        <end position="65"/>
    </location>
</feature>
<dbReference type="GO" id="GO:0004519">
    <property type="term" value="F:endonuclease activity"/>
    <property type="evidence" value="ECO:0007669"/>
    <property type="project" value="InterPro"/>
</dbReference>
<gene>
    <name evidence="2" type="ORF">D5F11_003835</name>
</gene>
<comment type="caution">
    <text evidence="2">The sequence shown here is derived from an EMBL/GenBank/DDBJ whole genome shotgun (WGS) entry which is preliminary data.</text>
</comment>
<dbReference type="InterPro" id="IPR007560">
    <property type="entry name" value="Restrct_endonuc_IV_Mrr"/>
</dbReference>